<gene>
    <name evidence="2" type="ORF">FHX81_2237</name>
</gene>
<dbReference type="SUPFAM" id="SSF53474">
    <property type="entry name" value="alpha/beta-Hydrolases"/>
    <property type="match status" value="1"/>
</dbReference>
<protein>
    <submittedName>
        <fullName evidence="2">Pimeloyl-ACP methyl ester carboxylesterase</fullName>
    </submittedName>
</protein>
<dbReference type="AlphaFoldDB" id="A0A543JAR0"/>
<dbReference type="InterPro" id="IPR029058">
    <property type="entry name" value="AB_hydrolase_fold"/>
</dbReference>
<dbReference type="Gene3D" id="3.40.50.1820">
    <property type="entry name" value="alpha/beta hydrolase"/>
    <property type="match status" value="1"/>
</dbReference>
<dbReference type="PANTHER" id="PTHR43689:SF8">
    <property type="entry name" value="ALPHA_BETA-HYDROLASES SUPERFAMILY PROTEIN"/>
    <property type="match status" value="1"/>
</dbReference>
<dbReference type="GO" id="GO:0003824">
    <property type="term" value="F:catalytic activity"/>
    <property type="evidence" value="ECO:0007669"/>
    <property type="project" value="UniProtKB-ARBA"/>
</dbReference>
<proteinExistence type="predicted"/>
<dbReference type="RefSeq" id="WP_141977564.1">
    <property type="nucleotide sequence ID" value="NZ_VFPP01000001.1"/>
</dbReference>
<organism evidence="2 3">
    <name type="scientific">Saccharothrix saharensis</name>
    <dbReference type="NCBI Taxonomy" id="571190"/>
    <lineage>
        <taxon>Bacteria</taxon>
        <taxon>Bacillati</taxon>
        <taxon>Actinomycetota</taxon>
        <taxon>Actinomycetes</taxon>
        <taxon>Pseudonocardiales</taxon>
        <taxon>Pseudonocardiaceae</taxon>
        <taxon>Saccharothrix</taxon>
    </lineage>
</organism>
<reference evidence="2 3" key="1">
    <citation type="submission" date="2019-06" db="EMBL/GenBank/DDBJ databases">
        <title>Sequencing the genomes of 1000 actinobacteria strains.</title>
        <authorList>
            <person name="Klenk H.-P."/>
        </authorList>
    </citation>
    <scope>NUCLEOTIDE SEQUENCE [LARGE SCALE GENOMIC DNA]</scope>
    <source>
        <strain evidence="2 3">DSM 45456</strain>
    </source>
</reference>
<evidence type="ECO:0000313" key="2">
    <source>
        <dbReference type="EMBL" id="TQM79923.1"/>
    </source>
</evidence>
<comment type="caution">
    <text evidence="2">The sequence shown here is derived from an EMBL/GenBank/DDBJ whole genome shotgun (WGS) entry which is preliminary data.</text>
</comment>
<feature type="domain" description="AB hydrolase-1" evidence="1">
    <location>
        <begin position="26"/>
        <end position="275"/>
    </location>
</feature>
<dbReference type="Pfam" id="PF12697">
    <property type="entry name" value="Abhydrolase_6"/>
    <property type="match status" value="1"/>
</dbReference>
<dbReference type="InterPro" id="IPR000073">
    <property type="entry name" value="AB_hydrolase_1"/>
</dbReference>
<evidence type="ECO:0000259" key="1">
    <source>
        <dbReference type="Pfam" id="PF12697"/>
    </source>
</evidence>
<dbReference type="EMBL" id="VFPP01000001">
    <property type="protein sequence ID" value="TQM79923.1"/>
    <property type="molecule type" value="Genomic_DNA"/>
</dbReference>
<name>A0A543JAR0_9PSEU</name>
<accession>A0A543JAR0</accession>
<sequence>MRYTTRVEGGIRYIDTGPRGTSGTGFLLIHGLGGSLEQWIPVIGLLSPTARVIAIDVPGFGHSRTRRGDFDLTAAVERISGVLDALHVDRCVVVSHSISCVVAAGLAAARPDAVRSLVLVSGALLRASEIAQRPSRALRHPKLGLVVLTQFLAGVVPVPRFLLNALASSALLRTVTLWPFVAHPGRIPTEHLVEALTGSGSLAVLRILLTANAIDYHRLLSAVEQPVTLVIGDRDRLIDADDVARLRGMMRVVRVSVIRGCGHWPWLEQPSQLAARLTSSETS</sequence>
<dbReference type="Proteomes" id="UP000316628">
    <property type="component" value="Unassembled WGS sequence"/>
</dbReference>
<dbReference type="PANTHER" id="PTHR43689">
    <property type="entry name" value="HYDROLASE"/>
    <property type="match status" value="1"/>
</dbReference>
<keyword evidence="3" id="KW-1185">Reference proteome</keyword>
<dbReference type="OrthoDB" id="5495375at2"/>
<evidence type="ECO:0000313" key="3">
    <source>
        <dbReference type="Proteomes" id="UP000316628"/>
    </source>
</evidence>